<evidence type="ECO:0000313" key="4">
    <source>
        <dbReference type="Proteomes" id="UP000419743"/>
    </source>
</evidence>
<proteinExistence type="predicted"/>
<protein>
    <submittedName>
        <fullName evidence="3">ABC-2 family transporter protein</fullName>
    </submittedName>
</protein>
<dbReference type="RefSeq" id="WP_231955128.1">
    <property type="nucleotide sequence ID" value="NZ_CACRYJ010000021.1"/>
</dbReference>
<evidence type="ECO:0000256" key="1">
    <source>
        <dbReference type="SAM" id="MobiDB-lite"/>
    </source>
</evidence>
<dbReference type="EMBL" id="CACRYJ010000021">
    <property type="protein sequence ID" value="VZO36373.1"/>
    <property type="molecule type" value="Genomic_DNA"/>
</dbReference>
<dbReference type="Proteomes" id="UP000419743">
    <property type="component" value="Unassembled WGS sequence"/>
</dbReference>
<evidence type="ECO:0000313" key="3">
    <source>
        <dbReference type="EMBL" id="VZO36373.1"/>
    </source>
</evidence>
<feature type="transmembrane region" description="Helical" evidence="2">
    <location>
        <begin position="327"/>
        <end position="347"/>
    </location>
</feature>
<keyword evidence="2" id="KW-0472">Membrane</keyword>
<keyword evidence="4" id="KW-1185">Reference proteome</keyword>
<dbReference type="PANTHER" id="PTHR43471:SF12">
    <property type="entry name" value="HYPOTHETICAL MEMBRANE PROTEIN, CONSERVED"/>
    <property type="match status" value="1"/>
</dbReference>
<feature type="transmembrane region" description="Helical" evidence="2">
    <location>
        <begin position="52"/>
        <end position="75"/>
    </location>
</feature>
<accession>A0A7M4DHI0</accession>
<sequence length="364" mass="37920">MTTTFTVPLEPSGPGGGSPAPDTAAPAISWQGVRTIAVLELRQRIRSTRWRVALAVWFALVGLVSVLIGGAFASLGGDPKWAFGLVLMFVLGLGLVVAPTLASTAINGDRNAGTLAILQVTLLSPADIAVGKLLAGWAAALAFLAVSLPFLIWSALLGGTTVGGFSLSLTVLALMLGVVCAIGLGFSALTARTAGSSVLTYIAVASLTVLTPILFVLTFPAVTTTEQVVVYGATQEPTAGDDSYECTNFTAEREVSHTERTWWLLAINPFVILADTGAQPGLDPEDSGPFEAIRAATNEMRNGPPEVVQECWWESQAPPTFDDGAPIWPWGLGANLLLGAAGLAVAIRRLKVPYRTLPGGTRVA</sequence>
<dbReference type="PANTHER" id="PTHR43471">
    <property type="entry name" value="ABC TRANSPORTER PERMEASE"/>
    <property type="match status" value="1"/>
</dbReference>
<feature type="transmembrane region" description="Helical" evidence="2">
    <location>
        <begin position="162"/>
        <end position="186"/>
    </location>
</feature>
<feature type="region of interest" description="Disordered" evidence="1">
    <location>
        <begin position="1"/>
        <end position="24"/>
    </location>
</feature>
<keyword evidence="2" id="KW-0812">Transmembrane</keyword>
<organism evidence="3 4">
    <name type="scientific">Occultella aeris</name>
    <dbReference type="NCBI Taxonomy" id="2761496"/>
    <lineage>
        <taxon>Bacteria</taxon>
        <taxon>Bacillati</taxon>
        <taxon>Actinomycetota</taxon>
        <taxon>Actinomycetes</taxon>
        <taxon>Micrococcales</taxon>
        <taxon>Ruaniaceae</taxon>
        <taxon>Occultella</taxon>
    </lineage>
</organism>
<comment type="caution">
    <text evidence="3">The sequence shown here is derived from an EMBL/GenBank/DDBJ whole genome shotgun (WGS) entry which is preliminary data.</text>
</comment>
<dbReference type="AlphaFoldDB" id="A0A7M4DHI0"/>
<name>A0A7M4DHI0_9MICO</name>
<feature type="transmembrane region" description="Helical" evidence="2">
    <location>
        <begin position="198"/>
        <end position="222"/>
    </location>
</feature>
<feature type="transmembrane region" description="Helical" evidence="2">
    <location>
        <begin position="133"/>
        <end position="156"/>
    </location>
</feature>
<evidence type="ECO:0000256" key="2">
    <source>
        <dbReference type="SAM" id="Phobius"/>
    </source>
</evidence>
<reference evidence="3 4" key="1">
    <citation type="submission" date="2019-11" db="EMBL/GenBank/DDBJ databases">
        <authorList>
            <person name="Criscuolo A."/>
        </authorList>
    </citation>
    <scope>NUCLEOTIDE SEQUENCE [LARGE SCALE GENOMIC DNA]</scope>
    <source>
        <strain evidence="3">CIP111667</strain>
    </source>
</reference>
<feature type="transmembrane region" description="Helical" evidence="2">
    <location>
        <begin position="81"/>
        <end position="102"/>
    </location>
</feature>
<keyword evidence="2" id="KW-1133">Transmembrane helix</keyword>
<gene>
    <name evidence="3" type="ORF">HALOF300_01577</name>
</gene>